<protein>
    <submittedName>
        <fullName evidence="1">Uncharacterized protein</fullName>
    </submittedName>
</protein>
<reference evidence="1 2" key="2">
    <citation type="submission" date="2019-02" db="EMBL/GenBank/DDBJ databases">
        <title>'Lichenibacterium ramalinii' gen. nov. sp. nov., 'Lichenibacterium minor' gen. nov. sp. nov.</title>
        <authorList>
            <person name="Pankratov T."/>
        </authorList>
    </citation>
    <scope>NUCLEOTIDE SEQUENCE [LARGE SCALE GENOMIC DNA]</scope>
    <source>
        <strain evidence="1 2">RmlP001</strain>
    </source>
</reference>
<evidence type="ECO:0000313" key="1">
    <source>
        <dbReference type="EMBL" id="RYB01348.1"/>
    </source>
</evidence>
<evidence type="ECO:0000313" key="2">
    <source>
        <dbReference type="Proteomes" id="UP000289411"/>
    </source>
</evidence>
<dbReference type="Proteomes" id="UP000289411">
    <property type="component" value="Unassembled WGS sequence"/>
</dbReference>
<reference evidence="1 2" key="1">
    <citation type="submission" date="2018-09" db="EMBL/GenBank/DDBJ databases">
        <authorList>
            <person name="Grouzdev D.S."/>
            <person name="Krutkina M.S."/>
        </authorList>
    </citation>
    <scope>NUCLEOTIDE SEQUENCE [LARGE SCALE GENOMIC DNA]</scope>
    <source>
        <strain evidence="1 2">RmlP001</strain>
    </source>
</reference>
<dbReference type="EMBL" id="QYBC01000046">
    <property type="protein sequence ID" value="RYB01348.1"/>
    <property type="molecule type" value="Genomic_DNA"/>
</dbReference>
<comment type="caution">
    <text evidence="1">The sequence shown here is derived from an EMBL/GenBank/DDBJ whole genome shotgun (WGS) entry which is preliminary data.</text>
</comment>
<gene>
    <name evidence="1" type="ORF">D3272_26585</name>
</gene>
<organism evidence="1 2">
    <name type="scientific">Lichenibacterium ramalinae</name>
    <dbReference type="NCBI Taxonomy" id="2316527"/>
    <lineage>
        <taxon>Bacteria</taxon>
        <taxon>Pseudomonadati</taxon>
        <taxon>Pseudomonadota</taxon>
        <taxon>Alphaproteobacteria</taxon>
        <taxon>Hyphomicrobiales</taxon>
        <taxon>Lichenihabitantaceae</taxon>
        <taxon>Lichenibacterium</taxon>
    </lineage>
</organism>
<proteinExistence type="predicted"/>
<sequence>MNACYKHVMDDESSTASDLALVITQAVDAYVKARPDVDVMQVCAALGAAGGALVSVSIPAGNEGADHTALDLMTHGFTEFLIELRKAMAN</sequence>
<accession>A0A4Q2R954</accession>
<keyword evidence="2" id="KW-1185">Reference proteome</keyword>
<name>A0A4Q2R954_9HYPH</name>
<dbReference type="AlphaFoldDB" id="A0A4Q2R954"/>